<evidence type="ECO:0000256" key="9">
    <source>
        <dbReference type="RuleBase" id="RU363034"/>
    </source>
</evidence>
<dbReference type="GO" id="GO:0005576">
    <property type="term" value="C:extracellular region"/>
    <property type="evidence" value="ECO:0007669"/>
    <property type="project" value="UniProtKB-SubCell"/>
</dbReference>
<organism evidence="12 13">
    <name type="scientific">Ceratina calcarata</name>
    <dbReference type="NCBI Taxonomy" id="156304"/>
    <lineage>
        <taxon>Eukaryota</taxon>
        <taxon>Metazoa</taxon>
        <taxon>Ecdysozoa</taxon>
        <taxon>Arthropoda</taxon>
        <taxon>Hexapoda</taxon>
        <taxon>Insecta</taxon>
        <taxon>Pterygota</taxon>
        <taxon>Neoptera</taxon>
        <taxon>Endopterygota</taxon>
        <taxon>Hymenoptera</taxon>
        <taxon>Apocrita</taxon>
        <taxon>Aculeata</taxon>
        <taxon>Apoidea</taxon>
        <taxon>Anthophila</taxon>
        <taxon>Apidae</taxon>
        <taxon>Ceratina</taxon>
        <taxon>Zadontomerus</taxon>
    </lineage>
</organism>
<dbReference type="InterPro" id="IPR050430">
    <property type="entry name" value="Peptidase_S1"/>
</dbReference>
<dbReference type="CDD" id="cd00190">
    <property type="entry name" value="Tryp_SPc"/>
    <property type="match status" value="1"/>
</dbReference>
<keyword evidence="12" id="KW-1185">Reference proteome</keyword>
<dbReference type="SMART" id="SM00020">
    <property type="entry name" value="Tryp_SPc"/>
    <property type="match status" value="1"/>
</dbReference>
<keyword evidence="10" id="KW-0732">Signal</keyword>
<keyword evidence="4 9" id="KW-0645">Protease</keyword>
<dbReference type="GO" id="GO:0016485">
    <property type="term" value="P:protein processing"/>
    <property type="evidence" value="ECO:0007669"/>
    <property type="project" value="UniProtKB-ARBA"/>
</dbReference>
<evidence type="ECO:0000256" key="6">
    <source>
        <dbReference type="ARBA" id="ARBA00022825"/>
    </source>
</evidence>
<comment type="subcellular location">
    <subcellularLocation>
        <location evidence="1">Secreted</location>
        <location evidence="1">Extracellular space</location>
    </subcellularLocation>
</comment>
<dbReference type="GeneID" id="108629724"/>
<keyword evidence="7" id="KW-1015">Disulfide bond</keyword>
<dbReference type="InterPro" id="IPR001314">
    <property type="entry name" value="Peptidase_S1A"/>
</dbReference>
<dbReference type="InterPro" id="IPR001254">
    <property type="entry name" value="Trypsin_dom"/>
</dbReference>
<gene>
    <name evidence="13" type="primary">LOC108629724</name>
</gene>
<evidence type="ECO:0000313" key="12">
    <source>
        <dbReference type="Proteomes" id="UP000694925"/>
    </source>
</evidence>
<protein>
    <recommendedName>
        <fullName evidence="8">chymotrypsin</fullName>
        <ecNumber evidence="8">3.4.21.1</ecNumber>
    </recommendedName>
</protein>
<dbReference type="Gene3D" id="2.40.10.10">
    <property type="entry name" value="Trypsin-like serine proteases"/>
    <property type="match status" value="2"/>
</dbReference>
<dbReference type="InterPro" id="IPR018114">
    <property type="entry name" value="TRYPSIN_HIS"/>
</dbReference>
<evidence type="ECO:0000256" key="4">
    <source>
        <dbReference type="ARBA" id="ARBA00022670"/>
    </source>
</evidence>
<dbReference type="PRINTS" id="PR00722">
    <property type="entry name" value="CHYMOTRYPSIN"/>
</dbReference>
<dbReference type="InterPro" id="IPR033116">
    <property type="entry name" value="TRYPSIN_SER"/>
</dbReference>
<dbReference type="PROSITE" id="PS00135">
    <property type="entry name" value="TRYPSIN_SER"/>
    <property type="match status" value="1"/>
</dbReference>
<keyword evidence="3" id="KW-0964">Secreted</keyword>
<dbReference type="PROSITE" id="PS50240">
    <property type="entry name" value="TRYPSIN_DOM"/>
    <property type="match status" value="1"/>
</dbReference>
<dbReference type="Proteomes" id="UP000694925">
    <property type="component" value="Unplaced"/>
</dbReference>
<feature type="domain" description="Peptidase S1" evidence="11">
    <location>
        <begin position="27"/>
        <end position="246"/>
    </location>
</feature>
<dbReference type="FunFam" id="2.40.10.10:FF:000047">
    <property type="entry name" value="Trypsin eta"/>
    <property type="match status" value="1"/>
</dbReference>
<keyword evidence="6 9" id="KW-0720">Serine protease</keyword>
<feature type="signal peptide" evidence="10">
    <location>
        <begin position="1"/>
        <end position="18"/>
    </location>
</feature>
<evidence type="ECO:0000313" key="13">
    <source>
        <dbReference type="RefSeq" id="XP_017888048.1"/>
    </source>
</evidence>
<reference evidence="13" key="1">
    <citation type="submission" date="2025-08" db="UniProtKB">
        <authorList>
            <consortium name="RefSeq"/>
        </authorList>
    </citation>
    <scope>IDENTIFICATION</scope>
    <source>
        <tissue evidence="13">Whole body</tissue>
    </source>
</reference>
<dbReference type="GO" id="GO:0004252">
    <property type="term" value="F:serine-type endopeptidase activity"/>
    <property type="evidence" value="ECO:0007669"/>
    <property type="project" value="UniProtKB-EC"/>
</dbReference>
<evidence type="ECO:0000259" key="11">
    <source>
        <dbReference type="PROSITE" id="PS50240"/>
    </source>
</evidence>
<evidence type="ECO:0000256" key="8">
    <source>
        <dbReference type="ARBA" id="ARBA00044036"/>
    </source>
</evidence>
<evidence type="ECO:0000256" key="1">
    <source>
        <dbReference type="ARBA" id="ARBA00004239"/>
    </source>
</evidence>
<accession>A0AAJ7J9L6</accession>
<dbReference type="SUPFAM" id="SSF50494">
    <property type="entry name" value="Trypsin-like serine proteases"/>
    <property type="match status" value="1"/>
</dbReference>
<dbReference type="AlphaFoldDB" id="A0AAJ7J9L6"/>
<dbReference type="RefSeq" id="XP_017888048.1">
    <property type="nucleotide sequence ID" value="XM_018032559.1"/>
</dbReference>
<evidence type="ECO:0000256" key="10">
    <source>
        <dbReference type="SAM" id="SignalP"/>
    </source>
</evidence>
<sequence>MNGLSATLVLCLAVAAYGFPGDVETQIVGGKDAAVGQFPYQVSLRQNGSHFCGGSIINNRYILTAAHCVEGDSPSKITVHAGTIRLDQPGDIYAAEKIVTHRDFNWLSLVNDVALIRVNKNIAFTNLVKPIALASGSKTYEGSACILSGWGTTRVNGKEPTILQWINLIIETNAKCKQAHREVQASHICSYTKVGEGACHGDSGGPLVIGGTQVGIVSFGQPCAVGEPDVYTRVSSFTDWIKNHQNYMNQDLQEPPADGVYIL</sequence>
<evidence type="ECO:0000256" key="5">
    <source>
        <dbReference type="ARBA" id="ARBA00022801"/>
    </source>
</evidence>
<feature type="chain" id="PRO_5042532737" description="chymotrypsin" evidence="10">
    <location>
        <begin position="19"/>
        <end position="263"/>
    </location>
</feature>
<dbReference type="InterPro" id="IPR043504">
    <property type="entry name" value="Peptidase_S1_PA_chymotrypsin"/>
</dbReference>
<evidence type="ECO:0000256" key="2">
    <source>
        <dbReference type="ARBA" id="ARBA00007664"/>
    </source>
</evidence>
<evidence type="ECO:0000256" key="7">
    <source>
        <dbReference type="ARBA" id="ARBA00023157"/>
    </source>
</evidence>
<dbReference type="Pfam" id="PF00089">
    <property type="entry name" value="Trypsin"/>
    <property type="match status" value="1"/>
</dbReference>
<dbReference type="EC" id="3.4.21.1" evidence="8"/>
<evidence type="ECO:0000256" key="3">
    <source>
        <dbReference type="ARBA" id="ARBA00022525"/>
    </source>
</evidence>
<proteinExistence type="inferred from homology"/>
<comment type="similarity">
    <text evidence="2">Belongs to the peptidase S1 family.</text>
</comment>
<keyword evidence="5 9" id="KW-0378">Hydrolase</keyword>
<dbReference type="PANTHER" id="PTHR24276">
    <property type="entry name" value="POLYSERASE-RELATED"/>
    <property type="match status" value="1"/>
</dbReference>
<dbReference type="PANTHER" id="PTHR24276:SF98">
    <property type="entry name" value="FI18310P1-RELATED"/>
    <property type="match status" value="1"/>
</dbReference>
<name>A0AAJ7J9L6_9HYME</name>
<dbReference type="InterPro" id="IPR009003">
    <property type="entry name" value="Peptidase_S1_PA"/>
</dbReference>
<dbReference type="PROSITE" id="PS00134">
    <property type="entry name" value="TRYPSIN_HIS"/>
    <property type="match status" value="1"/>
</dbReference>
<dbReference type="KEGG" id="ccal:108629724"/>